<feature type="domain" description="RGS" evidence="2">
    <location>
        <begin position="69"/>
        <end position="114"/>
    </location>
</feature>
<keyword evidence="4" id="KW-1185">Reference proteome</keyword>
<dbReference type="EMBL" id="JAFJMO010000008">
    <property type="protein sequence ID" value="KAJ8269768.1"/>
    <property type="molecule type" value="Genomic_DNA"/>
</dbReference>
<dbReference type="GO" id="GO:0005886">
    <property type="term" value="C:plasma membrane"/>
    <property type="evidence" value="ECO:0007669"/>
    <property type="project" value="TreeGrafter"/>
</dbReference>
<dbReference type="Gene3D" id="1.10.196.10">
    <property type="match status" value="1"/>
</dbReference>
<dbReference type="PRINTS" id="PR01301">
    <property type="entry name" value="RGSPROTEIN"/>
</dbReference>
<accession>A0A9Q1HX92</accession>
<dbReference type="GO" id="GO:0008277">
    <property type="term" value="P:regulation of G protein-coupled receptor signaling pathway"/>
    <property type="evidence" value="ECO:0007669"/>
    <property type="project" value="TreeGrafter"/>
</dbReference>
<evidence type="ECO:0000256" key="1">
    <source>
        <dbReference type="ARBA" id="ARBA00022468"/>
    </source>
</evidence>
<evidence type="ECO:0000313" key="4">
    <source>
        <dbReference type="Proteomes" id="UP001152803"/>
    </source>
</evidence>
<dbReference type="PANTHER" id="PTHR45945:SF1">
    <property type="entry name" value="REGULATOR OF G-PROTEIN SIGNALING 12"/>
    <property type="match status" value="1"/>
</dbReference>
<name>A0A9Q1HX92_CONCO</name>
<dbReference type="GO" id="GO:0005096">
    <property type="term" value="F:GTPase activator activity"/>
    <property type="evidence" value="ECO:0007669"/>
    <property type="project" value="UniProtKB-KW"/>
</dbReference>
<reference evidence="3" key="1">
    <citation type="journal article" date="2023" name="Science">
        <title>Genome structures resolve the early diversification of teleost fishes.</title>
        <authorList>
            <person name="Parey E."/>
            <person name="Louis A."/>
            <person name="Montfort J."/>
            <person name="Bouchez O."/>
            <person name="Roques C."/>
            <person name="Iampietro C."/>
            <person name="Lluch J."/>
            <person name="Castinel A."/>
            <person name="Donnadieu C."/>
            <person name="Desvignes T."/>
            <person name="Floi Bucao C."/>
            <person name="Jouanno E."/>
            <person name="Wen M."/>
            <person name="Mejri S."/>
            <person name="Dirks R."/>
            <person name="Jansen H."/>
            <person name="Henkel C."/>
            <person name="Chen W.J."/>
            <person name="Zahm M."/>
            <person name="Cabau C."/>
            <person name="Klopp C."/>
            <person name="Thompson A.W."/>
            <person name="Robinson-Rechavi M."/>
            <person name="Braasch I."/>
            <person name="Lecointre G."/>
            <person name="Bobe J."/>
            <person name="Postlethwait J.H."/>
            <person name="Berthelot C."/>
            <person name="Roest Crollius H."/>
            <person name="Guiguen Y."/>
        </authorList>
    </citation>
    <scope>NUCLEOTIDE SEQUENCE</scope>
    <source>
        <strain evidence="3">Concon-B</strain>
    </source>
</reference>
<dbReference type="InterPro" id="IPR016137">
    <property type="entry name" value="RGS"/>
</dbReference>
<dbReference type="GO" id="GO:0005634">
    <property type="term" value="C:nucleus"/>
    <property type="evidence" value="ECO:0007669"/>
    <property type="project" value="TreeGrafter"/>
</dbReference>
<dbReference type="OrthoDB" id="196547at2759"/>
<proteinExistence type="predicted"/>
<dbReference type="InterPro" id="IPR046995">
    <property type="entry name" value="RGS10/12/14-like"/>
</dbReference>
<dbReference type="InterPro" id="IPR024066">
    <property type="entry name" value="RGS_subdom1/3"/>
</dbReference>
<dbReference type="SUPFAM" id="SSF48097">
    <property type="entry name" value="Regulator of G-protein signaling, RGS"/>
    <property type="match status" value="1"/>
</dbReference>
<evidence type="ECO:0000313" key="3">
    <source>
        <dbReference type="EMBL" id="KAJ8269768.1"/>
    </source>
</evidence>
<dbReference type="PROSITE" id="PS50132">
    <property type="entry name" value="RGS"/>
    <property type="match status" value="1"/>
</dbReference>
<comment type="caution">
    <text evidence="3">The sequence shown here is derived from an EMBL/GenBank/DDBJ whole genome shotgun (WGS) entry which is preliminary data.</text>
</comment>
<dbReference type="InterPro" id="IPR036305">
    <property type="entry name" value="RGS_sf"/>
</dbReference>
<dbReference type="Proteomes" id="UP001152803">
    <property type="component" value="Unassembled WGS sequence"/>
</dbReference>
<dbReference type="AlphaFoldDB" id="A0A9Q1HX92"/>
<dbReference type="Gene3D" id="1.10.167.10">
    <property type="entry name" value="Regulator of G-protein Signalling 4, domain 2"/>
    <property type="match status" value="1"/>
</dbReference>
<keyword evidence="1" id="KW-0343">GTPase activation</keyword>
<sequence>MSLIKWLSSKKLWNFHTGTSSAAVSDGELNSADLKGCGSESSLSSNASLPSVQGHRRHAERRVASWAVCFERLLQDHAAVRYFSEFLKKEFSEENILFWQACEYFSHVPENDKKQVKY</sequence>
<dbReference type="PANTHER" id="PTHR45945">
    <property type="entry name" value="REGULATOR OF G-PROTEIN SIGNALING LOCO"/>
    <property type="match status" value="1"/>
</dbReference>
<dbReference type="InterPro" id="IPR044926">
    <property type="entry name" value="RGS_subdomain_2"/>
</dbReference>
<evidence type="ECO:0000259" key="2">
    <source>
        <dbReference type="PROSITE" id="PS50132"/>
    </source>
</evidence>
<dbReference type="GO" id="GO:0005737">
    <property type="term" value="C:cytoplasm"/>
    <property type="evidence" value="ECO:0007669"/>
    <property type="project" value="TreeGrafter"/>
</dbReference>
<protein>
    <recommendedName>
        <fullName evidence="2">RGS domain-containing protein</fullName>
    </recommendedName>
</protein>
<gene>
    <name evidence="3" type="ORF">COCON_G00123750</name>
</gene>
<organism evidence="3 4">
    <name type="scientific">Conger conger</name>
    <name type="common">Conger eel</name>
    <name type="synonym">Muraena conger</name>
    <dbReference type="NCBI Taxonomy" id="82655"/>
    <lineage>
        <taxon>Eukaryota</taxon>
        <taxon>Metazoa</taxon>
        <taxon>Chordata</taxon>
        <taxon>Craniata</taxon>
        <taxon>Vertebrata</taxon>
        <taxon>Euteleostomi</taxon>
        <taxon>Actinopterygii</taxon>
        <taxon>Neopterygii</taxon>
        <taxon>Teleostei</taxon>
        <taxon>Anguilliformes</taxon>
        <taxon>Congridae</taxon>
        <taxon>Conger</taxon>
    </lineage>
</organism>
<dbReference type="Pfam" id="PF00615">
    <property type="entry name" value="RGS"/>
    <property type="match status" value="1"/>
</dbReference>